<reference evidence="9 10" key="2">
    <citation type="journal article" date="2017" name="Nature">
        <title>The Apostasia genome and the evolution of orchids.</title>
        <authorList>
            <person name="Zhang G.Q."/>
            <person name="Liu K.W."/>
            <person name="Li Z."/>
            <person name="Lohaus R."/>
            <person name="Hsiao Y.Y."/>
            <person name="Niu S.C."/>
            <person name="Wang J.Y."/>
            <person name="Lin Y.C."/>
            <person name="Xu Q."/>
            <person name="Chen L.J."/>
            <person name="Yoshida K."/>
            <person name="Fujiwara S."/>
            <person name="Wang Z.W."/>
            <person name="Zhang Y.Q."/>
            <person name="Mitsuda N."/>
            <person name="Wang M."/>
            <person name="Liu G.H."/>
            <person name="Pecoraro L."/>
            <person name="Huang H.X."/>
            <person name="Xiao X.J."/>
            <person name="Lin M."/>
            <person name="Wu X.Y."/>
            <person name="Wu W.L."/>
            <person name="Chen Y.Y."/>
            <person name="Chang S.B."/>
            <person name="Sakamoto S."/>
            <person name="Ohme-Takagi M."/>
            <person name="Yagi M."/>
            <person name="Zeng S.J."/>
            <person name="Shen C.Y."/>
            <person name="Yeh C.M."/>
            <person name="Luo Y.B."/>
            <person name="Tsai W.C."/>
            <person name="Van de Peer Y."/>
            <person name="Liu Z.J."/>
        </authorList>
    </citation>
    <scope>NUCLEOTIDE SEQUENCE [LARGE SCALE GENOMIC DNA]</scope>
    <source>
        <tissue evidence="9">The whole plant</tissue>
    </source>
</reference>
<dbReference type="Proteomes" id="UP000233837">
    <property type="component" value="Unassembled WGS sequence"/>
</dbReference>
<protein>
    <recommendedName>
        <fullName evidence="6">Protein FAR1-RELATED SEQUENCE</fullName>
    </recommendedName>
</protein>
<evidence type="ECO:0000256" key="7">
    <source>
        <dbReference type="SAM" id="MobiDB-lite"/>
    </source>
</evidence>
<feature type="domain" description="SWIM-type" evidence="8">
    <location>
        <begin position="532"/>
        <end position="568"/>
    </location>
</feature>
<dbReference type="GO" id="GO:0005634">
    <property type="term" value="C:nucleus"/>
    <property type="evidence" value="ECO:0007669"/>
    <property type="project" value="UniProtKB-SubCell"/>
</dbReference>
<dbReference type="InterPro" id="IPR004330">
    <property type="entry name" value="FAR1_DNA_bnd_dom"/>
</dbReference>
<reference evidence="9 10" key="1">
    <citation type="journal article" date="2016" name="Sci. Rep.">
        <title>The Dendrobium catenatum Lindl. genome sequence provides insights into polysaccharide synthase, floral development and adaptive evolution.</title>
        <authorList>
            <person name="Zhang G.Q."/>
            <person name="Xu Q."/>
            <person name="Bian C."/>
            <person name="Tsai W.C."/>
            <person name="Yeh C.M."/>
            <person name="Liu K.W."/>
            <person name="Yoshida K."/>
            <person name="Zhang L.S."/>
            <person name="Chang S.B."/>
            <person name="Chen F."/>
            <person name="Shi Y."/>
            <person name="Su Y.Y."/>
            <person name="Zhang Y.Q."/>
            <person name="Chen L.J."/>
            <person name="Yin Y."/>
            <person name="Lin M."/>
            <person name="Huang H."/>
            <person name="Deng H."/>
            <person name="Wang Z.W."/>
            <person name="Zhu S.L."/>
            <person name="Zhao X."/>
            <person name="Deng C."/>
            <person name="Niu S.C."/>
            <person name="Huang J."/>
            <person name="Wang M."/>
            <person name="Liu G.H."/>
            <person name="Yang H.J."/>
            <person name="Xiao X.J."/>
            <person name="Hsiao Y.Y."/>
            <person name="Wu W.L."/>
            <person name="Chen Y.Y."/>
            <person name="Mitsuda N."/>
            <person name="Ohme-Takagi M."/>
            <person name="Luo Y.B."/>
            <person name="Van de Peer Y."/>
            <person name="Liu Z.J."/>
        </authorList>
    </citation>
    <scope>NUCLEOTIDE SEQUENCE [LARGE SCALE GENOMIC DNA]</scope>
    <source>
        <tissue evidence="9">The whole plant</tissue>
    </source>
</reference>
<evidence type="ECO:0000313" key="10">
    <source>
        <dbReference type="Proteomes" id="UP000233837"/>
    </source>
</evidence>
<feature type="region of interest" description="Disordered" evidence="7">
    <location>
        <begin position="725"/>
        <end position="746"/>
    </location>
</feature>
<dbReference type="InterPro" id="IPR006564">
    <property type="entry name" value="Znf_PMZ"/>
</dbReference>
<gene>
    <name evidence="9" type="primary">FRS5</name>
    <name evidence="9" type="ORF">MA16_Dca013416</name>
</gene>
<dbReference type="InterPro" id="IPR018289">
    <property type="entry name" value="MULE_transposase_dom"/>
</dbReference>
<keyword evidence="2 6" id="KW-0479">Metal-binding</keyword>
<evidence type="ECO:0000259" key="8">
    <source>
        <dbReference type="PROSITE" id="PS50966"/>
    </source>
</evidence>
<dbReference type="GO" id="GO:0008270">
    <property type="term" value="F:zinc ion binding"/>
    <property type="evidence" value="ECO:0007669"/>
    <property type="project" value="UniProtKB-UniRule"/>
</dbReference>
<comment type="similarity">
    <text evidence="1 6">Belongs to the FHY3/FAR1 family.</text>
</comment>
<comment type="function">
    <text evidence="6">Putative transcription activator involved in regulating light control of development.</text>
</comment>
<evidence type="ECO:0000256" key="6">
    <source>
        <dbReference type="RuleBase" id="RU367018"/>
    </source>
</evidence>
<dbReference type="AlphaFoldDB" id="A0A2I0X2T0"/>
<dbReference type="Pfam" id="PF04434">
    <property type="entry name" value="SWIM"/>
    <property type="match status" value="1"/>
</dbReference>
<keyword evidence="3 5" id="KW-0863">Zinc-finger</keyword>
<dbReference type="InterPro" id="IPR031052">
    <property type="entry name" value="FHY3/FAR1"/>
</dbReference>
<dbReference type="EMBL" id="KZ502205">
    <property type="protein sequence ID" value="PKU82224.1"/>
    <property type="molecule type" value="Genomic_DNA"/>
</dbReference>
<accession>A0A2I0X2T0</accession>
<dbReference type="STRING" id="906689.A0A2I0X2T0"/>
<evidence type="ECO:0000256" key="2">
    <source>
        <dbReference type="ARBA" id="ARBA00022723"/>
    </source>
</evidence>
<name>A0A2I0X2T0_9ASPA</name>
<evidence type="ECO:0000313" key="9">
    <source>
        <dbReference type="EMBL" id="PKU82224.1"/>
    </source>
</evidence>
<keyword evidence="6" id="KW-0539">Nucleus</keyword>
<feature type="compositionally biased region" description="Polar residues" evidence="7">
    <location>
        <begin position="725"/>
        <end position="741"/>
    </location>
</feature>
<dbReference type="SMART" id="SM00575">
    <property type="entry name" value="ZnF_PMZ"/>
    <property type="match status" value="1"/>
</dbReference>
<evidence type="ECO:0000256" key="4">
    <source>
        <dbReference type="ARBA" id="ARBA00022833"/>
    </source>
</evidence>
<proteinExistence type="inferred from homology"/>
<evidence type="ECO:0000256" key="1">
    <source>
        <dbReference type="ARBA" id="ARBA00005889"/>
    </source>
</evidence>
<dbReference type="Pfam" id="PF03101">
    <property type="entry name" value="FAR1"/>
    <property type="match status" value="1"/>
</dbReference>
<keyword evidence="4 6" id="KW-0862">Zinc</keyword>
<evidence type="ECO:0000256" key="3">
    <source>
        <dbReference type="ARBA" id="ARBA00022771"/>
    </source>
</evidence>
<sequence>MEHDSGEQCPAGINECSNGDLEQVAICFPDEWIPKVDMEFETEQEAYDFYNRYAFEMGFSIRRSSRHLLRKGGEVKDRTFCCSREGIRGKDRRKETVQTPRYETRCNCNAKLKISLRNGKYYVFQFIPEHNHELASRTQVHRLRSHRHIIPAQPVTTLGISPKPTFDLMSAEVDGHENLGFILNFGNDLQAEQPLTVKLGDSGGVLEYLEKMQREDPKFFYSVQLDKLHTATNIFWADSRMIADYKNFGDVVCIDTTYKRFNVDNRLFGLLVGVNNHKQLIVFGSFLLDDETSESFKWMFSTFLKAMLGNKPKTVLTDDNIAMAKAIKMCMPEANHRICVWQIGQNICQQLSVVVRDYKNFCIDFSSCLYDHDEEAAFIDSWNAMLVKYKLVGNACLDRLFEKKEQWALVYDRKVFYAGIYNAQRNDNISKELKNFLNAENDILLLFKHLQRLVEGRRYEEIKADIAASHSMPKLKFDLGILKHAARTYTPAIFKMFQDELLQTWNCDMHFFGETGSISTYKLKTNGEIQEHTVMFDSSKVSVECSCKNFEFIGILCTHALKVLDFKNIRTIPVCYLLKRWMKDAKMVGVVGSCTPCLDPKIELRRRYKELCRLFVQVAAKAAETEETYAIAAGQINKLLQEVEKRLRKRYKPDPEGEHTELNALEVELGQTMEGDVSSREQMQTQKLKGMKLTANKKKKKIRPQQISVGTAEQNLSAIHLNNDVYNPTSDPVQRNASSSMGREAPQDNFARQHPVTANANLWLDLSQPPTVGAHTSLIADSFQLQAVQASSFSPGLYQIHNPATTIPINQQGHLNMLQQFEPQLHSLSRQLFSGSAEG</sequence>
<evidence type="ECO:0000256" key="5">
    <source>
        <dbReference type="PROSITE-ProRule" id="PRU00325"/>
    </source>
</evidence>
<dbReference type="InterPro" id="IPR007527">
    <property type="entry name" value="Znf_SWIM"/>
</dbReference>
<organism evidence="9 10">
    <name type="scientific">Dendrobium catenatum</name>
    <dbReference type="NCBI Taxonomy" id="906689"/>
    <lineage>
        <taxon>Eukaryota</taxon>
        <taxon>Viridiplantae</taxon>
        <taxon>Streptophyta</taxon>
        <taxon>Embryophyta</taxon>
        <taxon>Tracheophyta</taxon>
        <taxon>Spermatophyta</taxon>
        <taxon>Magnoliopsida</taxon>
        <taxon>Liliopsida</taxon>
        <taxon>Asparagales</taxon>
        <taxon>Orchidaceae</taxon>
        <taxon>Epidendroideae</taxon>
        <taxon>Malaxideae</taxon>
        <taxon>Dendrobiinae</taxon>
        <taxon>Dendrobium</taxon>
    </lineage>
</organism>
<dbReference type="GO" id="GO:0006355">
    <property type="term" value="P:regulation of DNA-templated transcription"/>
    <property type="evidence" value="ECO:0007669"/>
    <property type="project" value="UniProtKB-UniRule"/>
</dbReference>
<keyword evidence="10" id="KW-1185">Reference proteome</keyword>
<dbReference type="PROSITE" id="PS50966">
    <property type="entry name" value="ZF_SWIM"/>
    <property type="match status" value="1"/>
</dbReference>
<dbReference type="PANTHER" id="PTHR31669">
    <property type="entry name" value="PROTEIN FAR1-RELATED SEQUENCE 10-RELATED"/>
    <property type="match status" value="1"/>
</dbReference>
<dbReference type="PANTHER" id="PTHR31669:SF299">
    <property type="entry name" value="PROTEIN FAR1-RELATED SEQUENCE"/>
    <property type="match status" value="1"/>
</dbReference>
<dbReference type="Pfam" id="PF10551">
    <property type="entry name" value="MULE"/>
    <property type="match status" value="1"/>
</dbReference>
<comment type="subcellular location">
    <subcellularLocation>
        <location evidence="6">Nucleus</location>
    </subcellularLocation>
</comment>